<dbReference type="EMBL" id="JAWDGP010006982">
    <property type="protein sequence ID" value="KAK3731965.1"/>
    <property type="molecule type" value="Genomic_DNA"/>
</dbReference>
<evidence type="ECO:0000313" key="2">
    <source>
        <dbReference type="Proteomes" id="UP001283361"/>
    </source>
</evidence>
<organism evidence="1 2">
    <name type="scientific">Elysia crispata</name>
    <name type="common">lettuce slug</name>
    <dbReference type="NCBI Taxonomy" id="231223"/>
    <lineage>
        <taxon>Eukaryota</taxon>
        <taxon>Metazoa</taxon>
        <taxon>Spiralia</taxon>
        <taxon>Lophotrochozoa</taxon>
        <taxon>Mollusca</taxon>
        <taxon>Gastropoda</taxon>
        <taxon>Heterobranchia</taxon>
        <taxon>Euthyneura</taxon>
        <taxon>Panpulmonata</taxon>
        <taxon>Sacoglossa</taxon>
        <taxon>Placobranchoidea</taxon>
        <taxon>Plakobranchidae</taxon>
        <taxon>Elysia</taxon>
    </lineage>
</organism>
<proteinExistence type="predicted"/>
<accession>A0AAE1CRZ9</accession>
<name>A0AAE1CRZ9_9GAST</name>
<sequence length="100" mass="10982">METEWIHTYILQSLDEPLSLPPPPPLQIKKDQSTIPPSFCHIATKAGSHAWPGDVLQPGIKLKPARDRPVRSCPGADDDSLDLVHTPLGCSKSYPCLLVF</sequence>
<protein>
    <submittedName>
        <fullName evidence="1">Uncharacterized protein</fullName>
    </submittedName>
</protein>
<reference evidence="1" key="1">
    <citation type="journal article" date="2023" name="G3 (Bethesda)">
        <title>A reference genome for the long-term kleptoplast-retaining sea slug Elysia crispata morphotype clarki.</title>
        <authorList>
            <person name="Eastman K.E."/>
            <person name="Pendleton A.L."/>
            <person name="Shaikh M.A."/>
            <person name="Suttiyut T."/>
            <person name="Ogas R."/>
            <person name="Tomko P."/>
            <person name="Gavelis G."/>
            <person name="Widhalm J.R."/>
            <person name="Wisecaver J.H."/>
        </authorList>
    </citation>
    <scope>NUCLEOTIDE SEQUENCE</scope>
    <source>
        <strain evidence="1">ECLA1</strain>
    </source>
</reference>
<gene>
    <name evidence="1" type="ORF">RRG08_045024</name>
</gene>
<keyword evidence="2" id="KW-1185">Reference proteome</keyword>
<dbReference type="Proteomes" id="UP001283361">
    <property type="component" value="Unassembled WGS sequence"/>
</dbReference>
<evidence type="ECO:0000313" key="1">
    <source>
        <dbReference type="EMBL" id="KAK3731965.1"/>
    </source>
</evidence>
<dbReference type="AlphaFoldDB" id="A0AAE1CRZ9"/>
<comment type="caution">
    <text evidence="1">The sequence shown here is derived from an EMBL/GenBank/DDBJ whole genome shotgun (WGS) entry which is preliminary data.</text>
</comment>